<dbReference type="OrthoDB" id="192847at2"/>
<dbReference type="RefSeq" id="WP_102111362.1">
    <property type="nucleotide sequence ID" value="NZ_BMGN01000003.1"/>
</dbReference>
<gene>
    <name evidence="1" type="ORF">C0V82_04910</name>
</gene>
<dbReference type="SUPFAM" id="SSF54534">
    <property type="entry name" value="FKBP-like"/>
    <property type="match status" value="1"/>
</dbReference>
<evidence type="ECO:0000313" key="2">
    <source>
        <dbReference type="Proteomes" id="UP000234752"/>
    </source>
</evidence>
<dbReference type="Pfam" id="PF01272">
    <property type="entry name" value="GreA_GreB"/>
    <property type="match status" value="1"/>
</dbReference>
<dbReference type="GO" id="GO:0032784">
    <property type="term" value="P:regulation of DNA-templated transcription elongation"/>
    <property type="evidence" value="ECO:0007669"/>
    <property type="project" value="InterPro"/>
</dbReference>
<accession>A0A2K9N923</accession>
<dbReference type="Pfam" id="PF14760">
    <property type="entry name" value="Rnk_N"/>
    <property type="match status" value="1"/>
</dbReference>
<dbReference type="AlphaFoldDB" id="A0A2K9N923"/>
<organism evidence="1 2">
    <name type="scientific">Niveispirillum cyanobacteriorum</name>
    <dbReference type="NCBI Taxonomy" id="1612173"/>
    <lineage>
        <taxon>Bacteria</taxon>
        <taxon>Pseudomonadati</taxon>
        <taxon>Pseudomonadota</taxon>
        <taxon>Alphaproteobacteria</taxon>
        <taxon>Rhodospirillales</taxon>
        <taxon>Azospirillaceae</taxon>
        <taxon>Niveispirillum</taxon>
    </lineage>
</organism>
<dbReference type="GO" id="GO:0003677">
    <property type="term" value="F:DNA binding"/>
    <property type="evidence" value="ECO:0007669"/>
    <property type="project" value="InterPro"/>
</dbReference>
<name>A0A2K9N923_9PROT</name>
<dbReference type="InterPro" id="IPR001437">
    <property type="entry name" value="Tscrpt_elong_fac_GreA/B_C"/>
</dbReference>
<dbReference type="InterPro" id="IPR029462">
    <property type="entry name" value="Rnk_N"/>
</dbReference>
<dbReference type="Gene3D" id="3.10.50.30">
    <property type="entry name" value="Transcription elongation factor, GreA/GreB, C-terminal domain"/>
    <property type="match status" value="1"/>
</dbReference>
<dbReference type="InterPro" id="IPR036953">
    <property type="entry name" value="GreA/GreB_C_sf"/>
</dbReference>
<evidence type="ECO:0000313" key="1">
    <source>
        <dbReference type="EMBL" id="AUN29638.1"/>
    </source>
</evidence>
<protein>
    <submittedName>
        <fullName evidence="1">Uncharacterized protein</fullName>
    </submittedName>
</protein>
<dbReference type="EMBL" id="CP025611">
    <property type="protein sequence ID" value="AUN29638.1"/>
    <property type="molecule type" value="Genomic_DNA"/>
</dbReference>
<dbReference type="Proteomes" id="UP000234752">
    <property type="component" value="Chromosome eg_1"/>
</dbReference>
<sequence length="134" mass="15019">MMNRKVQIGDPPIRILRDDLQKLETLLDSMHRSYARISMFLQQEVLRADIVDQATRRPFVRLGSQVHFTDDIGTSHNGTLHMPEEGCPVPPDAISILTPVGCALLGLSPGQTITYQTVDRREKRITVTKVVNNG</sequence>
<proteinExistence type="predicted"/>
<dbReference type="KEGG" id="ncb:C0V82_04910"/>
<reference evidence="1 2" key="1">
    <citation type="submission" date="2017-12" db="EMBL/GenBank/DDBJ databases">
        <title>Genomes of bacteria within cyanobacterial aggregates.</title>
        <authorList>
            <person name="Cai H."/>
        </authorList>
    </citation>
    <scope>NUCLEOTIDE SEQUENCE [LARGE SCALE GENOMIC DNA]</scope>
    <source>
        <strain evidence="1 2">TH16</strain>
    </source>
</reference>
<keyword evidence="2" id="KW-1185">Reference proteome</keyword>